<dbReference type="AlphaFoldDB" id="A0A3D9H446"/>
<evidence type="ECO:0000256" key="6">
    <source>
        <dbReference type="ARBA" id="ARBA00034138"/>
    </source>
</evidence>
<dbReference type="InterPro" id="IPR029066">
    <property type="entry name" value="PLP-binding_barrel"/>
</dbReference>
<dbReference type="PROSITE" id="PS00878">
    <property type="entry name" value="ODR_DC_2_1"/>
    <property type="match status" value="1"/>
</dbReference>
<evidence type="ECO:0000256" key="3">
    <source>
        <dbReference type="ARBA" id="ARBA00022898"/>
    </source>
</evidence>
<protein>
    <recommendedName>
        <fullName evidence="6">ornithine decarboxylase</fullName>
        <ecNumber evidence="6">4.1.1.17</ecNumber>
    </recommendedName>
</protein>
<dbReference type="Pfam" id="PF02784">
    <property type="entry name" value="Orn_Arg_deC_N"/>
    <property type="match status" value="1"/>
</dbReference>
<dbReference type="GO" id="GO:0005737">
    <property type="term" value="C:cytoplasm"/>
    <property type="evidence" value="ECO:0007669"/>
    <property type="project" value="TreeGrafter"/>
</dbReference>
<feature type="modified residue" description="N6-(pyridoxal phosphate)lysine" evidence="8">
    <location>
        <position position="48"/>
    </location>
</feature>
<feature type="active site" description="Proton donor" evidence="8">
    <location>
        <position position="325"/>
    </location>
</feature>
<evidence type="ECO:0000256" key="1">
    <source>
        <dbReference type="ARBA" id="ARBA00001933"/>
    </source>
</evidence>
<dbReference type="EMBL" id="QRDW01000015">
    <property type="protein sequence ID" value="RED44258.1"/>
    <property type="molecule type" value="Genomic_DNA"/>
</dbReference>
<comment type="cofactor">
    <cofactor evidence="1 8">
        <name>pyridoxal 5'-phosphate</name>
        <dbReference type="ChEBI" id="CHEBI:597326"/>
    </cofactor>
</comment>
<evidence type="ECO:0000256" key="7">
    <source>
        <dbReference type="ARBA" id="ARBA00049127"/>
    </source>
</evidence>
<dbReference type="EC" id="4.1.1.17" evidence="6"/>
<evidence type="ECO:0000256" key="8">
    <source>
        <dbReference type="PIRSR" id="PIRSR600183-50"/>
    </source>
</evidence>
<dbReference type="Gene3D" id="3.20.20.10">
    <property type="entry name" value="Alanine racemase"/>
    <property type="match status" value="1"/>
</dbReference>
<keyword evidence="11" id="KW-1185">Reference proteome</keyword>
<dbReference type="PANTHER" id="PTHR11482">
    <property type="entry name" value="ARGININE/DIAMINOPIMELATE/ORNITHINE DECARBOXYLASE"/>
    <property type="match status" value="1"/>
</dbReference>
<dbReference type="GO" id="GO:0033387">
    <property type="term" value="P:putrescine biosynthetic process from arginine, via ornithine"/>
    <property type="evidence" value="ECO:0007669"/>
    <property type="project" value="TreeGrafter"/>
</dbReference>
<evidence type="ECO:0000313" key="10">
    <source>
        <dbReference type="EMBL" id="RED44258.1"/>
    </source>
</evidence>
<evidence type="ECO:0000256" key="5">
    <source>
        <dbReference type="ARBA" id="ARBA00034115"/>
    </source>
</evidence>
<comment type="catalytic activity">
    <reaction evidence="7">
        <text>L-ornithine + H(+) = putrescine + CO2</text>
        <dbReference type="Rhea" id="RHEA:22964"/>
        <dbReference type="ChEBI" id="CHEBI:15378"/>
        <dbReference type="ChEBI" id="CHEBI:16526"/>
        <dbReference type="ChEBI" id="CHEBI:46911"/>
        <dbReference type="ChEBI" id="CHEBI:326268"/>
        <dbReference type="EC" id="4.1.1.17"/>
    </reaction>
</comment>
<reference evidence="10 11" key="1">
    <citation type="submission" date="2018-07" db="EMBL/GenBank/DDBJ databases">
        <title>Genomic Encyclopedia of Type Strains, Phase III (KMG-III): the genomes of soil and plant-associated and newly described type strains.</title>
        <authorList>
            <person name="Whitman W."/>
        </authorList>
    </citation>
    <scope>NUCLEOTIDE SEQUENCE [LARGE SCALE GENOMIC DNA]</scope>
    <source>
        <strain evidence="10 11">CECT 8488</strain>
    </source>
</reference>
<dbReference type="OrthoDB" id="9802147at2"/>
<gene>
    <name evidence="10" type="ORF">DFP90_11511</name>
</gene>
<keyword evidence="3 8" id="KW-0663">Pyridoxal phosphate</keyword>
<dbReference type="PANTHER" id="PTHR11482:SF6">
    <property type="entry name" value="ORNITHINE DECARBOXYLASE 1-RELATED"/>
    <property type="match status" value="1"/>
</dbReference>
<dbReference type="InterPro" id="IPR022653">
    <property type="entry name" value="De-COase2_pyr-phos_BS"/>
</dbReference>
<dbReference type="SUPFAM" id="SSF50621">
    <property type="entry name" value="Alanine racemase C-terminal domain-like"/>
    <property type="match status" value="1"/>
</dbReference>
<dbReference type="GO" id="GO:0004586">
    <property type="term" value="F:ornithine decarboxylase activity"/>
    <property type="evidence" value="ECO:0007669"/>
    <property type="project" value="UniProtKB-EC"/>
</dbReference>
<sequence>MSVLDHVGQLVADNNFDHPVHFVYPHLLSAKAARLNKAFPGKVLYAVKCNEDNRILQALYDGGIRHFDTASVHEIEVVTSRFEDASCYFMNPVKSYDSIDRSYNEFGLRNYSLDHENELKKFIELIAPTDRADVRLMVRLDLPRQMATMDLGGKFGATPERAAHLLQEIKEAGFRCGVCFHVGSHCLNPMAFRRALTLAKDIEQAAGVEYEVIDCGGGFPVSYTGQEPVFEVFVSEIKQTIADLQFAGEPEYWCEPGRALCAEGQSIVTRIDLRRDGDLFLNDGVFGGLSELKYLGAHFPLRVMRSDGTVRGGDLREYRMFGPTCDNVDSCPGPFLLPDDIETGDYLEVGMIGAYSNAYRTRFNGFFSDTFMCLESDPFWVRPEAAVQVA</sequence>
<dbReference type="Proteomes" id="UP000256845">
    <property type="component" value="Unassembled WGS sequence"/>
</dbReference>
<dbReference type="RefSeq" id="WP_115939068.1">
    <property type="nucleotide sequence ID" value="NZ_QRDW01000015.1"/>
</dbReference>
<dbReference type="PRINTS" id="PR01179">
    <property type="entry name" value="ODADCRBXLASE"/>
</dbReference>
<evidence type="ECO:0000256" key="2">
    <source>
        <dbReference type="ARBA" id="ARBA00008872"/>
    </source>
</evidence>
<accession>A0A3D9H446</accession>
<comment type="caution">
    <text evidence="10">The sequence shown here is derived from an EMBL/GenBank/DDBJ whole genome shotgun (WGS) entry which is preliminary data.</text>
</comment>
<dbReference type="InterPro" id="IPR022644">
    <property type="entry name" value="De-COase2_N"/>
</dbReference>
<name>A0A3D9H446_9PROT</name>
<comment type="pathway">
    <text evidence="5">Amine and polyamine biosynthesis; putrescine biosynthesis via L-ornithine pathway; putrescine from L-ornithine: step 1/1.</text>
</comment>
<evidence type="ECO:0000256" key="4">
    <source>
        <dbReference type="ARBA" id="ARBA00023239"/>
    </source>
</evidence>
<dbReference type="InterPro" id="IPR002433">
    <property type="entry name" value="Orn_de-COase"/>
</dbReference>
<evidence type="ECO:0000259" key="9">
    <source>
        <dbReference type="Pfam" id="PF02784"/>
    </source>
</evidence>
<organism evidence="10 11">
    <name type="scientific">Aestuariispira insulae</name>
    <dbReference type="NCBI Taxonomy" id="1461337"/>
    <lineage>
        <taxon>Bacteria</taxon>
        <taxon>Pseudomonadati</taxon>
        <taxon>Pseudomonadota</taxon>
        <taxon>Alphaproteobacteria</taxon>
        <taxon>Rhodospirillales</taxon>
        <taxon>Kiloniellaceae</taxon>
        <taxon>Aestuariispira</taxon>
    </lineage>
</organism>
<comment type="similarity">
    <text evidence="2">Belongs to the Orn/Lys/Arg decarboxylase class-II family.</text>
</comment>
<dbReference type="InterPro" id="IPR009006">
    <property type="entry name" value="Ala_racemase/Decarboxylase_C"/>
</dbReference>
<feature type="domain" description="Orn/DAP/Arg decarboxylase 2 N-terminal" evidence="9">
    <location>
        <begin position="29"/>
        <end position="262"/>
    </location>
</feature>
<evidence type="ECO:0000313" key="11">
    <source>
        <dbReference type="Proteomes" id="UP000256845"/>
    </source>
</evidence>
<dbReference type="PRINTS" id="PR01182">
    <property type="entry name" value="ORNDCRBXLASE"/>
</dbReference>
<proteinExistence type="inferred from homology"/>
<dbReference type="Gene3D" id="2.40.37.10">
    <property type="entry name" value="Lyase, Ornithine Decarboxylase, Chain A, domain 1"/>
    <property type="match status" value="1"/>
</dbReference>
<keyword evidence="4" id="KW-0456">Lyase</keyword>
<dbReference type="InterPro" id="IPR000183">
    <property type="entry name" value="Orn/DAP/Arg_de-COase"/>
</dbReference>
<dbReference type="SUPFAM" id="SSF51419">
    <property type="entry name" value="PLP-binding barrel"/>
    <property type="match status" value="1"/>
</dbReference>